<feature type="compositionally biased region" description="Basic and acidic residues" evidence="1">
    <location>
        <begin position="210"/>
        <end position="219"/>
    </location>
</feature>
<reference evidence="3 4" key="1">
    <citation type="journal article" date="2016" name="Fungal Biol.">
        <title>The genome of Xylona heveae provides a window into fungal endophytism.</title>
        <authorList>
            <person name="Gazis R."/>
            <person name="Kuo A."/>
            <person name="Riley R."/>
            <person name="LaButti K."/>
            <person name="Lipzen A."/>
            <person name="Lin J."/>
            <person name="Amirebrahimi M."/>
            <person name="Hesse C.N."/>
            <person name="Spatafora J.W."/>
            <person name="Henrissat B."/>
            <person name="Hainaut M."/>
            <person name="Grigoriev I.V."/>
            <person name="Hibbett D.S."/>
        </authorList>
    </citation>
    <scope>NUCLEOTIDE SEQUENCE [LARGE SCALE GENOMIC DNA]</scope>
    <source>
        <strain evidence="3 4">TC161</strain>
    </source>
</reference>
<evidence type="ECO:0000256" key="1">
    <source>
        <dbReference type="SAM" id="MobiDB-lite"/>
    </source>
</evidence>
<keyword evidence="4" id="KW-1185">Reference proteome</keyword>
<sequence length="232" mass="27089">MPPRNHEKCHEKPYGCTFPDCPEAYKSRRKWKAHENNEHWIPKSWRCRLPTDQLDLSATLGEYNREECAKIMHTREGFWKHLQSTHGISSRKILVDEATACFIGDKGSDGFWCGFCREIKPRSTEDFAAWDERLDHVQAHIDCEHRLMDEWVPVDKARTKGEIFAVTLDVDSDEDSDEDCSQSIIDLHLDDPWPLRSSYTDANAPCVNHQLHEAERDPDLENQAPKKRKRNF</sequence>
<feature type="domain" description="C2H2-type" evidence="2">
    <location>
        <begin position="16"/>
        <end position="39"/>
    </location>
</feature>
<proteinExistence type="predicted"/>
<accession>A0A161TP55</accession>
<organism evidence="3 4">
    <name type="scientific">Xylona heveae (strain CBS 132557 / TC161)</name>
    <dbReference type="NCBI Taxonomy" id="1328760"/>
    <lineage>
        <taxon>Eukaryota</taxon>
        <taxon>Fungi</taxon>
        <taxon>Dikarya</taxon>
        <taxon>Ascomycota</taxon>
        <taxon>Pezizomycotina</taxon>
        <taxon>Xylonomycetes</taxon>
        <taxon>Xylonales</taxon>
        <taxon>Xylonaceae</taxon>
        <taxon>Xylona</taxon>
    </lineage>
</organism>
<gene>
    <name evidence="3" type="ORF">L228DRAFT_126418</name>
</gene>
<evidence type="ECO:0000313" key="3">
    <source>
        <dbReference type="EMBL" id="KZF23896.1"/>
    </source>
</evidence>
<dbReference type="EMBL" id="KV407457">
    <property type="protein sequence ID" value="KZF23896.1"/>
    <property type="molecule type" value="Genomic_DNA"/>
</dbReference>
<dbReference type="Proteomes" id="UP000076632">
    <property type="component" value="Unassembled WGS sequence"/>
</dbReference>
<dbReference type="RefSeq" id="XP_018189451.1">
    <property type="nucleotide sequence ID" value="XM_018329054.1"/>
</dbReference>
<feature type="region of interest" description="Disordered" evidence="1">
    <location>
        <begin position="209"/>
        <end position="232"/>
    </location>
</feature>
<evidence type="ECO:0000259" key="2">
    <source>
        <dbReference type="PROSITE" id="PS00028"/>
    </source>
</evidence>
<dbReference type="InterPro" id="IPR013087">
    <property type="entry name" value="Znf_C2H2_type"/>
</dbReference>
<dbReference type="PROSITE" id="PS00028">
    <property type="entry name" value="ZINC_FINGER_C2H2_1"/>
    <property type="match status" value="1"/>
</dbReference>
<dbReference type="GeneID" id="28894191"/>
<dbReference type="OrthoDB" id="6077919at2759"/>
<dbReference type="InParanoid" id="A0A161TP55"/>
<dbReference type="STRING" id="1328760.A0A161TP55"/>
<evidence type="ECO:0000313" key="4">
    <source>
        <dbReference type="Proteomes" id="UP000076632"/>
    </source>
</evidence>
<dbReference type="OMA" id="HENNEHW"/>
<name>A0A161TP55_XYLHT</name>
<protein>
    <recommendedName>
        <fullName evidence="2">C2H2-type domain-containing protein</fullName>
    </recommendedName>
</protein>
<dbReference type="AlphaFoldDB" id="A0A161TP55"/>